<comment type="caution">
    <text evidence="2">The sequence shown here is derived from an EMBL/GenBank/DDBJ whole genome shotgun (WGS) entry which is preliminary data.</text>
</comment>
<proteinExistence type="predicted"/>
<dbReference type="AlphaFoldDB" id="A0A1M2W236"/>
<gene>
    <name evidence="2" type="ORF">TRAPUB_9535</name>
</gene>
<keyword evidence="3" id="KW-1185">Reference proteome</keyword>
<dbReference type="InterPro" id="IPR010730">
    <property type="entry name" value="HET"/>
</dbReference>
<evidence type="ECO:0000313" key="3">
    <source>
        <dbReference type="Proteomes" id="UP000184267"/>
    </source>
</evidence>
<dbReference type="PANTHER" id="PTHR33112:SF16">
    <property type="entry name" value="HETEROKARYON INCOMPATIBILITY DOMAIN-CONTAINING PROTEIN"/>
    <property type="match status" value="1"/>
</dbReference>
<reference evidence="2 3" key="1">
    <citation type="submission" date="2016-10" db="EMBL/GenBank/DDBJ databases">
        <title>Genome sequence of the basidiomycete white-rot fungus Trametes pubescens.</title>
        <authorList>
            <person name="Makela M.R."/>
            <person name="Granchi Z."/>
            <person name="Peng M."/>
            <person name="De Vries R.P."/>
            <person name="Grigoriev I."/>
            <person name="Riley R."/>
            <person name="Hilden K."/>
        </authorList>
    </citation>
    <scope>NUCLEOTIDE SEQUENCE [LARGE SCALE GENOMIC DNA]</scope>
    <source>
        <strain evidence="2 3">FBCC735</strain>
    </source>
</reference>
<accession>A0A1M2W236</accession>
<sequence>MALARQHLDECIQRHEQCCKSSTSSPCLPTRLVDCADLARPRLVSTIGERGEYLALSYVWGGDQVHKTTIANLSTYEQGISLHDLPLTIRDAIYVTHMLGFRWLWVDSLCIVQDSETDKANEIGRMHHIYRYAHLTIMAGSAKSVHEGFLQERPPPDIVLDDGVALPFICPPCPTTLVDREDCSAALPRVGTVFVAPIYSSITGREYSYELGRMATRAWCTQEYLMSPRALIFTPTTLLFRCLSTVQGVGSSFYQIRDDTRIPNSFFLPPVAPAEELDAKERRDVHTTWMKVVEDYTRRTASDESDKLVACAAIAEQFHGILGSEYLAGLWRSDALLVHLLWRTGDKFEAKSRGCPHTRPTAYRSPSWSWAAIEGSIDHVFPKVLSLGDPQTVALAEIAECRVTLEDPALRFGRVMDGVLVLRGTLIFCRGGLHKITDNLLSVPLPSFEQVRCQLQRGSGGSISDEEGDVYSTKPGDRATANVYMDCEFDEPPERMWLVPFVRTQPKHREEHVLHGIALELAPPSNGSGASPQECRFRRIGYLCNSVQVARPGKDFPKHSLWHPLLQAVKGGERLWTDIVII</sequence>
<dbReference type="OrthoDB" id="5125733at2759"/>
<dbReference type="STRING" id="154538.A0A1M2W236"/>
<name>A0A1M2W236_TRAPU</name>
<dbReference type="Proteomes" id="UP000184267">
    <property type="component" value="Unassembled WGS sequence"/>
</dbReference>
<organism evidence="2 3">
    <name type="scientific">Trametes pubescens</name>
    <name type="common">White-rot fungus</name>
    <dbReference type="NCBI Taxonomy" id="154538"/>
    <lineage>
        <taxon>Eukaryota</taxon>
        <taxon>Fungi</taxon>
        <taxon>Dikarya</taxon>
        <taxon>Basidiomycota</taxon>
        <taxon>Agaricomycotina</taxon>
        <taxon>Agaricomycetes</taxon>
        <taxon>Polyporales</taxon>
        <taxon>Polyporaceae</taxon>
        <taxon>Trametes</taxon>
    </lineage>
</organism>
<dbReference type="EMBL" id="MNAD01000351">
    <property type="protein sequence ID" value="OJT13914.1"/>
    <property type="molecule type" value="Genomic_DNA"/>
</dbReference>
<evidence type="ECO:0000313" key="2">
    <source>
        <dbReference type="EMBL" id="OJT13914.1"/>
    </source>
</evidence>
<protein>
    <recommendedName>
        <fullName evidence="1">Heterokaryon incompatibility domain-containing protein</fullName>
    </recommendedName>
</protein>
<evidence type="ECO:0000259" key="1">
    <source>
        <dbReference type="Pfam" id="PF06985"/>
    </source>
</evidence>
<dbReference type="OMA" id="RLEAWHR"/>
<dbReference type="Pfam" id="PF06985">
    <property type="entry name" value="HET"/>
    <property type="match status" value="1"/>
</dbReference>
<dbReference type="PANTHER" id="PTHR33112">
    <property type="entry name" value="DOMAIN PROTEIN, PUTATIVE-RELATED"/>
    <property type="match status" value="1"/>
</dbReference>
<feature type="domain" description="Heterokaryon incompatibility" evidence="1">
    <location>
        <begin position="53"/>
        <end position="153"/>
    </location>
</feature>